<sequence length="367" mass="42351">MNQKQGQWGSSHPRYRLLEALYGYSKYRERNMAELDRWRSMYKNLSKRQKKTLESVVNYKKKLDDIEELIYRNEALCKSIMANAMAYYGIEKSELDAHIESATKVGRKADKTSVTQTLKHFVRDWAAGGIKERTDAFPCIRSMMEGPSMPNTDGRPLKVLLPGAGLGRLAHEVASIIGYEITINEWSMYMNTAYRYLQNHTELQSLSLYPFIDSLSHQGTTEDLHRKVTFPDFPLNPNVLLVEGDFTTAFSDQYDHYDIIVTHFFIDTARNLMSYFETIQRLLKKGGRWINFGPLLYGTGPFVQLSLDEIINVIEKMGFEFEDISDDCGALTFEDKKVRGREAEYGFNDRALTKNAYKAQAWVVRNL</sequence>
<evidence type="ECO:0000313" key="2">
    <source>
        <dbReference type="Proteomes" id="UP000240883"/>
    </source>
</evidence>
<accession>A0A2T2PC77</accession>
<proteinExistence type="predicted"/>
<dbReference type="GO" id="GO:0008757">
    <property type="term" value="F:S-adenosylmethionine-dependent methyltransferase activity"/>
    <property type="evidence" value="ECO:0007669"/>
    <property type="project" value="InterPro"/>
</dbReference>
<dbReference type="Proteomes" id="UP000240883">
    <property type="component" value="Unassembled WGS sequence"/>
</dbReference>
<keyword evidence="2" id="KW-1185">Reference proteome</keyword>
<dbReference type="SUPFAM" id="SSF53335">
    <property type="entry name" value="S-adenosyl-L-methionine-dependent methyltransferases"/>
    <property type="match status" value="1"/>
</dbReference>
<evidence type="ECO:0000313" key="1">
    <source>
        <dbReference type="EMBL" id="PSN75271.1"/>
    </source>
</evidence>
<organism evidence="1 2">
    <name type="scientific">Corynespora cassiicola Philippines</name>
    <dbReference type="NCBI Taxonomy" id="1448308"/>
    <lineage>
        <taxon>Eukaryota</taxon>
        <taxon>Fungi</taxon>
        <taxon>Dikarya</taxon>
        <taxon>Ascomycota</taxon>
        <taxon>Pezizomycotina</taxon>
        <taxon>Dothideomycetes</taxon>
        <taxon>Pleosporomycetidae</taxon>
        <taxon>Pleosporales</taxon>
        <taxon>Corynesporascaceae</taxon>
        <taxon>Corynespora</taxon>
    </lineage>
</organism>
<dbReference type="SMART" id="SM01296">
    <property type="entry name" value="N2227"/>
    <property type="match status" value="1"/>
</dbReference>
<gene>
    <name evidence="1" type="ORF">BS50DRAFT_480347</name>
</gene>
<dbReference type="InterPro" id="IPR029063">
    <property type="entry name" value="SAM-dependent_MTases_sf"/>
</dbReference>
<protein>
    <submittedName>
        <fullName evidence="1">N2227-domain-containing protein</fullName>
    </submittedName>
</protein>
<dbReference type="InterPro" id="IPR012901">
    <property type="entry name" value="CARME"/>
</dbReference>
<dbReference type="Pfam" id="PF07942">
    <property type="entry name" value="CARME"/>
    <property type="match status" value="1"/>
</dbReference>
<dbReference type="EMBL" id="KZ678128">
    <property type="protein sequence ID" value="PSN75271.1"/>
    <property type="molecule type" value="Genomic_DNA"/>
</dbReference>
<dbReference type="STRING" id="1448308.A0A2T2PC77"/>
<dbReference type="PANTHER" id="PTHR12303">
    <property type="entry name" value="CARNOSINE N-METHYLTRANSFERASE"/>
    <property type="match status" value="1"/>
</dbReference>
<name>A0A2T2PC77_CORCC</name>
<dbReference type="OrthoDB" id="978at2759"/>
<dbReference type="Gene3D" id="3.40.50.150">
    <property type="entry name" value="Vaccinia Virus protein VP39"/>
    <property type="match status" value="1"/>
</dbReference>
<dbReference type="PANTHER" id="PTHR12303:SF13">
    <property type="match status" value="1"/>
</dbReference>
<dbReference type="AlphaFoldDB" id="A0A2T2PC77"/>
<reference evidence="1 2" key="1">
    <citation type="journal article" date="2018" name="Front. Microbiol.">
        <title>Genome-Wide Analysis of Corynespora cassiicola Leaf Fall Disease Putative Effectors.</title>
        <authorList>
            <person name="Lopez D."/>
            <person name="Ribeiro S."/>
            <person name="Label P."/>
            <person name="Fumanal B."/>
            <person name="Venisse J.S."/>
            <person name="Kohler A."/>
            <person name="de Oliveira R.R."/>
            <person name="Labutti K."/>
            <person name="Lipzen A."/>
            <person name="Lail K."/>
            <person name="Bauer D."/>
            <person name="Ohm R.A."/>
            <person name="Barry K.W."/>
            <person name="Spatafora J."/>
            <person name="Grigoriev I.V."/>
            <person name="Martin F.M."/>
            <person name="Pujade-Renaud V."/>
        </authorList>
    </citation>
    <scope>NUCLEOTIDE SEQUENCE [LARGE SCALE GENOMIC DNA]</scope>
    <source>
        <strain evidence="1 2">Philippines</strain>
    </source>
</reference>